<reference evidence="6" key="1">
    <citation type="journal article" date="2014" name="Front. Microbiol.">
        <title>High frequency of phylogenetically diverse reductive dehalogenase-homologous genes in deep subseafloor sedimentary metagenomes.</title>
        <authorList>
            <person name="Kawai M."/>
            <person name="Futagami T."/>
            <person name="Toyoda A."/>
            <person name="Takaki Y."/>
            <person name="Nishi S."/>
            <person name="Hori S."/>
            <person name="Arai W."/>
            <person name="Tsubouchi T."/>
            <person name="Morono Y."/>
            <person name="Uchiyama I."/>
            <person name="Ito T."/>
            <person name="Fujiyama A."/>
            <person name="Inagaki F."/>
            <person name="Takami H."/>
        </authorList>
    </citation>
    <scope>NUCLEOTIDE SEQUENCE</scope>
    <source>
        <strain evidence="6">Expedition CK06-06</strain>
    </source>
</reference>
<evidence type="ECO:0000256" key="3">
    <source>
        <dbReference type="ARBA" id="ARBA00022989"/>
    </source>
</evidence>
<dbReference type="Pfam" id="PF01943">
    <property type="entry name" value="Polysacc_synt"/>
    <property type="match status" value="1"/>
</dbReference>
<gene>
    <name evidence="6" type="ORF">S12H4_31687</name>
</gene>
<comment type="caution">
    <text evidence="6">The sequence shown here is derived from an EMBL/GenBank/DDBJ whole genome shotgun (WGS) entry which is preliminary data.</text>
</comment>
<keyword evidence="2 5" id="KW-0812">Transmembrane</keyword>
<dbReference type="PANTHER" id="PTHR43424:SF1">
    <property type="entry name" value="LOCUS PUTATIVE PROTEIN 1-RELATED"/>
    <property type="match status" value="1"/>
</dbReference>
<evidence type="ECO:0000256" key="4">
    <source>
        <dbReference type="ARBA" id="ARBA00023136"/>
    </source>
</evidence>
<comment type="subcellular location">
    <subcellularLocation>
        <location evidence="1">Membrane</location>
        <topology evidence="1">Multi-pass membrane protein</topology>
    </subcellularLocation>
</comment>
<dbReference type="InterPro" id="IPR002797">
    <property type="entry name" value="Polysacc_synth"/>
</dbReference>
<dbReference type="EMBL" id="BARW01018515">
    <property type="protein sequence ID" value="GAI99846.1"/>
    <property type="molecule type" value="Genomic_DNA"/>
</dbReference>
<dbReference type="PANTHER" id="PTHR43424">
    <property type="entry name" value="LOCUS PUTATIVE PROTEIN 1-RELATED"/>
    <property type="match status" value="1"/>
</dbReference>
<dbReference type="InterPro" id="IPR052556">
    <property type="entry name" value="PolySynth_Transporter"/>
</dbReference>
<keyword evidence="3 5" id="KW-1133">Transmembrane helix</keyword>
<evidence type="ECO:0000256" key="5">
    <source>
        <dbReference type="SAM" id="Phobius"/>
    </source>
</evidence>
<evidence type="ECO:0000256" key="2">
    <source>
        <dbReference type="ARBA" id="ARBA00022692"/>
    </source>
</evidence>
<proteinExistence type="predicted"/>
<accession>X1U8A2</accession>
<keyword evidence="4 5" id="KW-0472">Membrane</keyword>
<name>X1U8A2_9ZZZZ</name>
<evidence type="ECO:0008006" key="7">
    <source>
        <dbReference type="Google" id="ProtNLM"/>
    </source>
</evidence>
<dbReference type="AlphaFoldDB" id="X1U8A2"/>
<organism evidence="6">
    <name type="scientific">marine sediment metagenome</name>
    <dbReference type="NCBI Taxonomy" id="412755"/>
    <lineage>
        <taxon>unclassified sequences</taxon>
        <taxon>metagenomes</taxon>
        <taxon>ecological metagenomes</taxon>
    </lineage>
</organism>
<feature type="transmembrane region" description="Helical" evidence="5">
    <location>
        <begin position="12"/>
        <end position="33"/>
    </location>
</feature>
<dbReference type="GO" id="GO:0016020">
    <property type="term" value="C:membrane"/>
    <property type="evidence" value="ECO:0007669"/>
    <property type="project" value="UniProtKB-SubCell"/>
</dbReference>
<evidence type="ECO:0000313" key="6">
    <source>
        <dbReference type="EMBL" id="GAI99846.1"/>
    </source>
</evidence>
<protein>
    <recommendedName>
        <fullName evidence="7">Polysaccharide biosynthesis protein C-terminal domain-containing protein</fullName>
    </recommendedName>
</protein>
<feature type="transmembrane region" description="Helical" evidence="5">
    <location>
        <begin position="45"/>
        <end position="67"/>
    </location>
</feature>
<evidence type="ECO:0000256" key="1">
    <source>
        <dbReference type="ARBA" id="ARBA00004141"/>
    </source>
</evidence>
<feature type="non-terminal residue" evidence="6">
    <location>
        <position position="72"/>
    </location>
</feature>
<sequence>MGTIRRVVRNFLSVSFAEVILRGITFLVIVYLARILAPANFGKIGFAQAVVAYFMLPVNLGLTVLGVREVAR</sequence>